<keyword evidence="6" id="KW-0963">Cytoplasm</keyword>
<name>A0A3Q9QVE2_9BACI</name>
<dbReference type="InterPro" id="IPR029036">
    <property type="entry name" value="P5CR_dimer"/>
</dbReference>
<dbReference type="SUPFAM" id="SSF51735">
    <property type="entry name" value="NAD(P)-binding Rossmann-fold domains"/>
    <property type="match status" value="1"/>
</dbReference>
<comment type="similarity">
    <text evidence="1 6">Belongs to the pyrroline-5-carboxylate reductase family.</text>
</comment>
<evidence type="ECO:0000256" key="6">
    <source>
        <dbReference type="HAMAP-Rule" id="MF_01925"/>
    </source>
</evidence>
<comment type="function">
    <text evidence="5 6">Catalyzes the reduction of 1-pyrroline-5-carboxylate (PCA) to L-proline.</text>
</comment>
<keyword evidence="2 6" id="KW-0641">Proline biosynthesis</keyword>
<dbReference type="InterPro" id="IPR028939">
    <property type="entry name" value="P5C_Rdtase_cat_N"/>
</dbReference>
<evidence type="ECO:0000259" key="10">
    <source>
        <dbReference type="Pfam" id="PF14748"/>
    </source>
</evidence>
<organism evidence="11 12">
    <name type="scientific">Neobacillus mesonae</name>
    <dbReference type="NCBI Taxonomy" id="1193713"/>
    <lineage>
        <taxon>Bacteria</taxon>
        <taxon>Bacillati</taxon>
        <taxon>Bacillota</taxon>
        <taxon>Bacilli</taxon>
        <taxon>Bacillales</taxon>
        <taxon>Bacillaceae</taxon>
        <taxon>Neobacillus</taxon>
    </lineage>
</organism>
<keyword evidence="3 6" id="KW-0521">NADP</keyword>
<feature type="domain" description="Pyrroline-5-carboxylate reductase catalytic N-terminal" evidence="9">
    <location>
        <begin position="6"/>
        <end position="102"/>
    </location>
</feature>
<comment type="pathway">
    <text evidence="6">Amino-acid biosynthesis; L-proline biosynthesis; L-proline from L-glutamate 5-semialdehyde: step 1/1.</text>
</comment>
<dbReference type="Pfam" id="PF14748">
    <property type="entry name" value="P5CR_dimer"/>
    <property type="match status" value="1"/>
</dbReference>
<comment type="subcellular location">
    <subcellularLocation>
        <location evidence="6">Cytoplasm</location>
    </subcellularLocation>
</comment>
<dbReference type="InterPro" id="IPR000304">
    <property type="entry name" value="Pyrroline-COOH_reductase"/>
</dbReference>
<dbReference type="GO" id="GO:0004735">
    <property type="term" value="F:pyrroline-5-carboxylate reductase activity"/>
    <property type="evidence" value="ECO:0007669"/>
    <property type="project" value="UniProtKB-UniRule"/>
</dbReference>
<dbReference type="Gene3D" id="3.40.50.720">
    <property type="entry name" value="NAD(P)-binding Rossmann-like Domain"/>
    <property type="match status" value="1"/>
</dbReference>
<dbReference type="Gene3D" id="1.10.3730.10">
    <property type="entry name" value="ProC C-terminal domain-like"/>
    <property type="match status" value="1"/>
</dbReference>
<dbReference type="EMBL" id="CP022572">
    <property type="protein sequence ID" value="AZU62324.1"/>
    <property type="molecule type" value="Genomic_DNA"/>
</dbReference>
<evidence type="ECO:0000256" key="2">
    <source>
        <dbReference type="ARBA" id="ARBA00022650"/>
    </source>
</evidence>
<dbReference type="PANTHER" id="PTHR11645">
    <property type="entry name" value="PYRROLINE-5-CARBOXYLATE REDUCTASE"/>
    <property type="match status" value="1"/>
</dbReference>
<dbReference type="PIRSF" id="PIRSF000193">
    <property type="entry name" value="Pyrrol-5-carb_rd"/>
    <property type="match status" value="1"/>
</dbReference>
<dbReference type="FunFam" id="1.10.3730.10:FF:000001">
    <property type="entry name" value="Pyrroline-5-carboxylate reductase"/>
    <property type="match status" value="1"/>
</dbReference>
<dbReference type="NCBIfam" id="TIGR00112">
    <property type="entry name" value="proC"/>
    <property type="match status" value="1"/>
</dbReference>
<protein>
    <recommendedName>
        <fullName evidence="6 7">Pyrroline-5-carboxylate reductase</fullName>
        <shortName evidence="6">P5C reductase</shortName>
        <shortName evidence="6">P5CR</shortName>
        <ecNumber evidence="6 7">1.5.1.2</ecNumber>
    </recommendedName>
    <alternativeName>
        <fullName evidence="6">PCA reductase</fullName>
    </alternativeName>
</protein>
<dbReference type="SUPFAM" id="SSF48179">
    <property type="entry name" value="6-phosphogluconate dehydrogenase C-terminal domain-like"/>
    <property type="match status" value="1"/>
</dbReference>
<dbReference type="InterPro" id="IPR036291">
    <property type="entry name" value="NAD(P)-bd_dom_sf"/>
</dbReference>
<evidence type="ECO:0000256" key="8">
    <source>
        <dbReference type="PIRSR" id="PIRSR000193-1"/>
    </source>
</evidence>
<sequence length="288" mass="31267">MLDNKKIVFIGAGAMAEAMISGIVAAQTISPEHIFVTNRTNTSRLKQLQDQYGINGIPNGELQLDQVDVIILAMKPKDAATSLQSIRQIIKPHQLILSVLAGVTTSLIEHLVPAGQQVIRVMPNTSSKIGESATALAKGQHTTKQNLSWAKHLFECIGEVYVIREEQMDIFTGIAGSGPAYFYFLIEHMEKEAVKAGLTKGTVREILAQTLLGAAKMIQEQEESPAILRQNITSPNGTTAAGLLALREYCGGEAITQAVHQASNRSKEISRQLENSIQNMNIPTAIEI</sequence>
<keyword evidence="12" id="KW-1185">Reference proteome</keyword>
<dbReference type="STRING" id="1193713.GCA_001636315_05258"/>
<accession>A0A3Q9QVE2</accession>
<dbReference type="Pfam" id="PF03807">
    <property type="entry name" value="F420_oxidored"/>
    <property type="match status" value="1"/>
</dbReference>
<comment type="catalytic activity">
    <reaction evidence="6">
        <text>L-proline + NAD(+) = (S)-1-pyrroline-5-carboxylate + NADH + 2 H(+)</text>
        <dbReference type="Rhea" id="RHEA:14105"/>
        <dbReference type="ChEBI" id="CHEBI:15378"/>
        <dbReference type="ChEBI" id="CHEBI:17388"/>
        <dbReference type="ChEBI" id="CHEBI:57540"/>
        <dbReference type="ChEBI" id="CHEBI:57945"/>
        <dbReference type="ChEBI" id="CHEBI:60039"/>
        <dbReference type="EC" id="1.5.1.2"/>
    </reaction>
</comment>
<dbReference type="GO" id="GO:0055129">
    <property type="term" value="P:L-proline biosynthetic process"/>
    <property type="evidence" value="ECO:0007669"/>
    <property type="project" value="UniProtKB-UniRule"/>
</dbReference>
<dbReference type="PANTHER" id="PTHR11645:SF49">
    <property type="entry name" value="PYRROLINE-5-CARBOXYLATE REDUCTASE 1"/>
    <property type="match status" value="1"/>
</dbReference>
<evidence type="ECO:0000256" key="1">
    <source>
        <dbReference type="ARBA" id="ARBA00005525"/>
    </source>
</evidence>
<evidence type="ECO:0000256" key="4">
    <source>
        <dbReference type="ARBA" id="ARBA00023002"/>
    </source>
</evidence>
<gene>
    <name evidence="6 11" type="primary">proC</name>
    <name evidence="11" type="ORF">CHR53_14090</name>
</gene>
<proteinExistence type="inferred from homology"/>
<evidence type="ECO:0000313" key="12">
    <source>
        <dbReference type="Proteomes" id="UP000282892"/>
    </source>
</evidence>
<dbReference type="GO" id="GO:0005737">
    <property type="term" value="C:cytoplasm"/>
    <property type="evidence" value="ECO:0007669"/>
    <property type="project" value="UniProtKB-SubCell"/>
</dbReference>
<evidence type="ECO:0000256" key="7">
    <source>
        <dbReference type="NCBIfam" id="TIGR00112"/>
    </source>
</evidence>
<dbReference type="AlphaFoldDB" id="A0A3Q9QVE2"/>
<evidence type="ECO:0000256" key="5">
    <source>
        <dbReference type="ARBA" id="ARBA00058118"/>
    </source>
</evidence>
<dbReference type="InterPro" id="IPR008927">
    <property type="entry name" value="6-PGluconate_DH-like_C_sf"/>
</dbReference>
<dbReference type="RefSeq" id="WP_066399374.1">
    <property type="nucleotide sequence ID" value="NZ_CP022572.1"/>
</dbReference>
<evidence type="ECO:0000313" key="11">
    <source>
        <dbReference type="EMBL" id="AZU62324.1"/>
    </source>
</evidence>
<dbReference type="EC" id="1.5.1.2" evidence="6 7"/>
<dbReference type="Proteomes" id="UP000282892">
    <property type="component" value="Chromosome"/>
</dbReference>
<comment type="catalytic activity">
    <reaction evidence="6">
        <text>L-proline + NADP(+) = (S)-1-pyrroline-5-carboxylate + NADPH + 2 H(+)</text>
        <dbReference type="Rhea" id="RHEA:14109"/>
        <dbReference type="ChEBI" id="CHEBI:15378"/>
        <dbReference type="ChEBI" id="CHEBI:17388"/>
        <dbReference type="ChEBI" id="CHEBI:57783"/>
        <dbReference type="ChEBI" id="CHEBI:58349"/>
        <dbReference type="ChEBI" id="CHEBI:60039"/>
        <dbReference type="EC" id="1.5.1.2"/>
    </reaction>
</comment>
<dbReference type="UniPathway" id="UPA00098">
    <property type="reaction ID" value="UER00361"/>
</dbReference>
<feature type="binding site" evidence="8">
    <location>
        <begin position="10"/>
        <end position="15"/>
    </location>
    <ligand>
        <name>NADP(+)</name>
        <dbReference type="ChEBI" id="CHEBI:58349"/>
    </ligand>
</feature>
<keyword evidence="4 6" id="KW-0560">Oxidoreductase</keyword>
<dbReference type="OrthoDB" id="9805754at2"/>
<feature type="domain" description="Pyrroline-5-carboxylate reductase dimerisation" evidence="10">
    <location>
        <begin position="165"/>
        <end position="268"/>
    </location>
</feature>
<reference evidence="11 12" key="1">
    <citation type="submission" date="2017-07" db="EMBL/GenBank/DDBJ databases">
        <title>The complete genome sequence of Bacillus mesonae strain H20-5, an efficient strain improving plant abiotic stress resistance.</title>
        <authorList>
            <person name="Kim S.Y."/>
            <person name="Song H."/>
            <person name="Sang M.K."/>
            <person name="Weon H.-Y."/>
            <person name="Song J."/>
        </authorList>
    </citation>
    <scope>NUCLEOTIDE SEQUENCE [LARGE SCALE GENOMIC DNA]</scope>
    <source>
        <strain evidence="11 12">H20-5</strain>
    </source>
</reference>
<keyword evidence="6" id="KW-0028">Amino-acid biosynthesis</keyword>
<evidence type="ECO:0000256" key="3">
    <source>
        <dbReference type="ARBA" id="ARBA00022857"/>
    </source>
</evidence>
<dbReference type="HAMAP" id="MF_01925">
    <property type="entry name" value="P5C_reductase"/>
    <property type="match status" value="1"/>
</dbReference>
<dbReference type="KEGG" id="nmk:CHR53_14090"/>
<evidence type="ECO:0000259" key="9">
    <source>
        <dbReference type="Pfam" id="PF03807"/>
    </source>
</evidence>
<feature type="binding site" evidence="8">
    <location>
        <begin position="73"/>
        <end position="76"/>
    </location>
    <ligand>
        <name>NADP(+)</name>
        <dbReference type="ChEBI" id="CHEBI:58349"/>
    </ligand>
</feature>